<organism evidence="1">
    <name type="scientific">marine metagenome</name>
    <dbReference type="NCBI Taxonomy" id="408172"/>
    <lineage>
        <taxon>unclassified sequences</taxon>
        <taxon>metagenomes</taxon>
        <taxon>ecological metagenomes</taxon>
    </lineage>
</organism>
<proteinExistence type="predicted"/>
<reference evidence="1" key="1">
    <citation type="submission" date="2018-05" db="EMBL/GenBank/DDBJ databases">
        <authorList>
            <person name="Lanie J.A."/>
            <person name="Ng W.-L."/>
            <person name="Kazmierczak K.M."/>
            <person name="Andrzejewski T.M."/>
            <person name="Davidsen T.M."/>
            <person name="Wayne K.J."/>
            <person name="Tettelin H."/>
            <person name="Glass J.I."/>
            <person name="Rusch D."/>
            <person name="Podicherti R."/>
            <person name="Tsui H.-C.T."/>
            <person name="Winkler M.E."/>
        </authorList>
    </citation>
    <scope>NUCLEOTIDE SEQUENCE</scope>
</reference>
<evidence type="ECO:0000313" key="1">
    <source>
        <dbReference type="EMBL" id="SVA77448.1"/>
    </source>
</evidence>
<dbReference type="AlphaFoldDB" id="A0A381YK55"/>
<protein>
    <submittedName>
        <fullName evidence="1">Uncharacterized protein</fullName>
    </submittedName>
</protein>
<accession>A0A381YK55</accession>
<feature type="non-terminal residue" evidence="1">
    <location>
        <position position="37"/>
    </location>
</feature>
<dbReference type="EMBL" id="UINC01018438">
    <property type="protein sequence ID" value="SVA77448.1"/>
    <property type="molecule type" value="Genomic_DNA"/>
</dbReference>
<sequence>MANGILKVEGHSNLVRDVETNAIVRTSNEYAVYMKRI</sequence>
<gene>
    <name evidence="1" type="ORF">METZ01_LOCUS130302</name>
</gene>
<name>A0A381YK55_9ZZZZ</name>